<accession>A0A840PCL6</accession>
<name>A0A840PCL6_9ACTN</name>
<reference evidence="3 4" key="1">
    <citation type="submission" date="2020-08" db="EMBL/GenBank/DDBJ databases">
        <title>Genomic Encyclopedia of Type Strains, Phase IV (KMG-IV): sequencing the most valuable type-strain genomes for metagenomic binning, comparative biology and taxonomic classification.</title>
        <authorList>
            <person name="Goeker M."/>
        </authorList>
    </citation>
    <scope>NUCLEOTIDE SEQUENCE [LARGE SCALE GENOMIC DNA]</scope>
    <source>
        <strain evidence="3 4">DSM 45615</strain>
    </source>
</reference>
<evidence type="ECO:0000313" key="4">
    <source>
        <dbReference type="Proteomes" id="UP000578449"/>
    </source>
</evidence>
<feature type="compositionally biased region" description="Basic and acidic residues" evidence="1">
    <location>
        <begin position="190"/>
        <end position="209"/>
    </location>
</feature>
<dbReference type="InterPro" id="IPR002645">
    <property type="entry name" value="STAS_dom"/>
</dbReference>
<feature type="compositionally biased region" description="Basic residues" evidence="1">
    <location>
        <begin position="249"/>
        <end position="258"/>
    </location>
</feature>
<dbReference type="Gene3D" id="3.30.750.24">
    <property type="entry name" value="STAS domain"/>
    <property type="match status" value="1"/>
</dbReference>
<dbReference type="EMBL" id="JACHGN010000014">
    <property type="protein sequence ID" value="MBB5136436.1"/>
    <property type="molecule type" value="Genomic_DNA"/>
</dbReference>
<feature type="compositionally biased region" description="Basic and acidic residues" evidence="1">
    <location>
        <begin position="125"/>
        <end position="156"/>
    </location>
</feature>
<dbReference type="Proteomes" id="UP000578449">
    <property type="component" value="Unassembled WGS sequence"/>
</dbReference>
<dbReference type="InterPro" id="IPR036513">
    <property type="entry name" value="STAS_dom_sf"/>
</dbReference>
<gene>
    <name evidence="3" type="ORF">HNP84_006183</name>
</gene>
<feature type="region of interest" description="Disordered" evidence="1">
    <location>
        <begin position="120"/>
        <end position="305"/>
    </location>
</feature>
<dbReference type="RefSeq" id="WP_185053317.1">
    <property type="nucleotide sequence ID" value="NZ_JACHGN010000014.1"/>
</dbReference>
<dbReference type="SUPFAM" id="SSF52091">
    <property type="entry name" value="SpoIIaa-like"/>
    <property type="match status" value="1"/>
</dbReference>
<dbReference type="PROSITE" id="PS50801">
    <property type="entry name" value="STAS"/>
    <property type="match status" value="1"/>
</dbReference>
<dbReference type="GO" id="GO:0043856">
    <property type="term" value="F:anti-sigma factor antagonist activity"/>
    <property type="evidence" value="ECO:0007669"/>
    <property type="project" value="TreeGrafter"/>
</dbReference>
<dbReference type="InterPro" id="IPR058548">
    <property type="entry name" value="MlaB-like_STAS"/>
</dbReference>
<evidence type="ECO:0000259" key="2">
    <source>
        <dbReference type="PROSITE" id="PS50801"/>
    </source>
</evidence>
<evidence type="ECO:0000256" key="1">
    <source>
        <dbReference type="SAM" id="MobiDB-lite"/>
    </source>
</evidence>
<proteinExistence type="predicted"/>
<organism evidence="3 4">
    <name type="scientific">Thermocatellispora tengchongensis</name>
    <dbReference type="NCBI Taxonomy" id="1073253"/>
    <lineage>
        <taxon>Bacteria</taxon>
        <taxon>Bacillati</taxon>
        <taxon>Actinomycetota</taxon>
        <taxon>Actinomycetes</taxon>
        <taxon>Streptosporangiales</taxon>
        <taxon>Streptosporangiaceae</taxon>
        <taxon>Thermocatellispora</taxon>
    </lineage>
</organism>
<feature type="domain" description="STAS" evidence="2">
    <location>
        <begin position="14"/>
        <end position="112"/>
    </location>
</feature>
<dbReference type="CDD" id="cd07043">
    <property type="entry name" value="STAS_anti-anti-sigma_factors"/>
    <property type="match status" value="1"/>
</dbReference>
<comment type="caution">
    <text evidence="3">The sequence shown here is derived from an EMBL/GenBank/DDBJ whole genome shotgun (WGS) entry which is preliminary data.</text>
</comment>
<dbReference type="Pfam" id="PF13466">
    <property type="entry name" value="STAS_2"/>
    <property type="match status" value="1"/>
</dbReference>
<dbReference type="PANTHER" id="PTHR33495">
    <property type="entry name" value="ANTI-SIGMA FACTOR ANTAGONIST TM_1081-RELATED-RELATED"/>
    <property type="match status" value="1"/>
</dbReference>
<sequence length="305" mass="32495">MDLTVQVVLLDHRVAVVTVAGELDMLTVPLLEAALRDLPESGVRRVVLDVTDLGFCDAAGVHLLQRAHRGLAAAGGGLGLAGAGRILRHLLTLTCVDAIPLYASAAQAIQALDALAAQQGGPLPREPERAQRPPHPERRPPGETRPEPGPTRERGPLPESGPGPSREPGPLGESRPEPGPSREPGALGEARPEPGPWREPEPGPARERGPLPQSGPGPWRERGPLGETWPEPPGASQPGGGRDDVPRPPRGRQRHLPRLRVLGPLPESRRRTALAVARRHAAMRSPAPPPGQEPQPRPPDRDQPR</sequence>
<dbReference type="AlphaFoldDB" id="A0A840PCL6"/>
<protein>
    <submittedName>
        <fullName evidence="3">Anti-anti-sigma factor</fullName>
    </submittedName>
</protein>
<dbReference type="PANTHER" id="PTHR33495:SF2">
    <property type="entry name" value="ANTI-SIGMA FACTOR ANTAGONIST TM_1081-RELATED"/>
    <property type="match status" value="1"/>
</dbReference>
<evidence type="ECO:0000313" key="3">
    <source>
        <dbReference type="EMBL" id="MBB5136436.1"/>
    </source>
</evidence>
<feature type="compositionally biased region" description="Pro residues" evidence="1">
    <location>
        <begin position="286"/>
        <end position="297"/>
    </location>
</feature>
<keyword evidence="4" id="KW-1185">Reference proteome</keyword>